<dbReference type="InterPro" id="IPR036271">
    <property type="entry name" value="Tet_transcr_reg_TetR-rel_C_sf"/>
</dbReference>
<dbReference type="OrthoDB" id="5816932at2"/>
<feature type="DNA-binding region" description="H-T-H motif" evidence="5">
    <location>
        <begin position="33"/>
        <end position="52"/>
    </location>
</feature>
<dbReference type="InterPro" id="IPR050109">
    <property type="entry name" value="HTH-type_TetR-like_transc_reg"/>
</dbReference>
<dbReference type="InterPro" id="IPR009057">
    <property type="entry name" value="Homeodomain-like_sf"/>
</dbReference>
<dbReference type="PANTHER" id="PTHR30055:SF240">
    <property type="entry name" value="HTH-TYPE TRANSCRIPTIONAL REGULATOR ACRR"/>
    <property type="match status" value="1"/>
</dbReference>
<evidence type="ECO:0000313" key="7">
    <source>
        <dbReference type="EMBL" id="ORE88940.1"/>
    </source>
</evidence>
<protein>
    <submittedName>
        <fullName evidence="7">TetR family transcriptional regulator</fullName>
    </submittedName>
</protein>
<evidence type="ECO:0000256" key="1">
    <source>
        <dbReference type="ARBA" id="ARBA00022491"/>
    </source>
</evidence>
<dbReference type="SUPFAM" id="SSF46689">
    <property type="entry name" value="Homeodomain-like"/>
    <property type="match status" value="1"/>
</dbReference>
<keyword evidence="8" id="KW-1185">Reference proteome</keyword>
<evidence type="ECO:0000256" key="3">
    <source>
        <dbReference type="ARBA" id="ARBA00023125"/>
    </source>
</evidence>
<keyword evidence="4" id="KW-0804">Transcription</keyword>
<dbReference type="AlphaFoldDB" id="A0A1Y1SHR1"/>
<dbReference type="STRING" id="1317117.ATO7_03655"/>
<dbReference type="SUPFAM" id="SSF48498">
    <property type="entry name" value="Tetracyclin repressor-like, C-terminal domain"/>
    <property type="match status" value="1"/>
</dbReference>
<dbReference type="InterPro" id="IPR013572">
    <property type="entry name" value="Tscrpt_reg_MAATS_C"/>
</dbReference>
<keyword evidence="2" id="KW-0805">Transcription regulation</keyword>
<dbReference type="Pfam" id="PF00440">
    <property type="entry name" value="TetR_N"/>
    <property type="match status" value="1"/>
</dbReference>
<dbReference type="PROSITE" id="PS50977">
    <property type="entry name" value="HTH_TETR_2"/>
    <property type="match status" value="1"/>
</dbReference>
<dbReference type="PRINTS" id="PR00455">
    <property type="entry name" value="HTHTETR"/>
</dbReference>
<sequence length="223" mass="25021">MARKTKAEALETRNLILDTAEQVFRKQGVSHTSLNDIAAAAGVTRGAIYGHFRNKVDLFNQMHERIHTPIQALADESANPDEPDPLGQLRNLLVTVLQHTVSDPHQQRVLDVLFLRCEQIECMGPIIELHNQYYRDGVARTQRTLENAIRRGQLPSQLDTRTASLAVHAWIRGLLTNWLFAPDLFDLEAQAEQLVDGFLDSLKLSTAFLKRDDGVPAVQNQPG</sequence>
<organism evidence="7 8">
    <name type="scientific">Oceanococcus atlanticus</name>
    <dbReference type="NCBI Taxonomy" id="1317117"/>
    <lineage>
        <taxon>Bacteria</taxon>
        <taxon>Pseudomonadati</taxon>
        <taxon>Pseudomonadota</taxon>
        <taxon>Gammaproteobacteria</taxon>
        <taxon>Chromatiales</taxon>
        <taxon>Oceanococcaceae</taxon>
        <taxon>Oceanococcus</taxon>
    </lineage>
</organism>
<dbReference type="Pfam" id="PF08361">
    <property type="entry name" value="TetR_C_2"/>
    <property type="match status" value="1"/>
</dbReference>
<evidence type="ECO:0000256" key="4">
    <source>
        <dbReference type="ARBA" id="ARBA00023163"/>
    </source>
</evidence>
<feature type="domain" description="HTH tetR-type" evidence="6">
    <location>
        <begin position="10"/>
        <end position="70"/>
    </location>
</feature>
<evidence type="ECO:0000259" key="6">
    <source>
        <dbReference type="PROSITE" id="PS50977"/>
    </source>
</evidence>
<dbReference type="FunFam" id="1.10.357.10:FF:000003">
    <property type="entry name" value="HTH-type transcriptional regulator AcrR"/>
    <property type="match status" value="1"/>
</dbReference>
<dbReference type="RefSeq" id="WP_083559624.1">
    <property type="nucleotide sequence ID" value="NZ_AQQV01000001.1"/>
</dbReference>
<comment type="caution">
    <text evidence="7">The sequence shown here is derived from an EMBL/GenBank/DDBJ whole genome shotgun (WGS) entry which is preliminary data.</text>
</comment>
<keyword evidence="3 5" id="KW-0238">DNA-binding</keyword>
<name>A0A1Y1SHR1_9GAMM</name>
<dbReference type="EMBL" id="AQQV01000001">
    <property type="protein sequence ID" value="ORE88940.1"/>
    <property type="molecule type" value="Genomic_DNA"/>
</dbReference>
<dbReference type="PROSITE" id="PS01081">
    <property type="entry name" value="HTH_TETR_1"/>
    <property type="match status" value="1"/>
</dbReference>
<dbReference type="Proteomes" id="UP000192342">
    <property type="component" value="Unassembled WGS sequence"/>
</dbReference>
<dbReference type="GO" id="GO:0045892">
    <property type="term" value="P:negative regulation of DNA-templated transcription"/>
    <property type="evidence" value="ECO:0007669"/>
    <property type="project" value="UniProtKB-ARBA"/>
</dbReference>
<dbReference type="GO" id="GO:0000976">
    <property type="term" value="F:transcription cis-regulatory region binding"/>
    <property type="evidence" value="ECO:0007669"/>
    <property type="project" value="TreeGrafter"/>
</dbReference>
<gene>
    <name evidence="7" type="ORF">ATO7_03655</name>
</gene>
<dbReference type="PANTHER" id="PTHR30055">
    <property type="entry name" value="HTH-TYPE TRANSCRIPTIONAL REGULATOR RUTR"/>
    <property type="match status" value="1"/>
</dbReference>
<evidence type="ECO:0000313" key="8">
    <source>
        <dbReference type="Proteomes" id="UP000192342"/>
    </source>
</evidence>
<evidence type="ECO:0000256" key="2">
    <source>
        <dbReference type="ARBA" id="ARBA00023015"/>
    </source>
</evidence>
<reference evidence="7 8" key="1">
    <citation type="submission" date="2013-04" db="EMBL/GenBank/DDBJ databases">
        <title>Oceanococcus atlanticus 22II-S10r2 Genome Sequencing.</title>
        <authorList>
            <person name="Lai Q."/>
            <person name="Li G."/>
            <person name="Shao Z."/>
        </authorList>
    </citation>
    <scope>NUCLEOTIDE SEQUENCE [LARGE SCALE GENOMIC DNA]</scope>
    <source>
        <strain evidence="7 8">22II-S10r2</strain>
    </source>
</reference>
<dbReference type="InterPro" id="IPR023772">
    <property type="entry name" value="DNA-bd_HTH_TetR-type_CS"/>
</dbReference>
<dbReference type="Gene3D" id="1.10.357.10">
    <property type="entry name" value="Tetracycline Repressor, domain 2"/>
    <property type="match status" value="1"/>
</dbReference>
<evidence type="ECO:0000256" key="5">
    <source>
        <dbReference type="PROSITE-ProRule" id="PRU00335"/>
    </source>
</evidence>
<dbReference type="InterPro" id="IPR001647">
    <property type="entry name" value="HTH_TetR"/>
</dbReference>
<proteinExistence type="predicted"/>
<dbReference type="GO" id="GO:0003700">
    <property type="term" value="F:DNA-binding transcription factor activity"/>
    <property type="evidence" value="ECO:0007669"/>
    <property type="project" value="TreeGrafter"/>
</dbReference>
<keyword evidence="1" id="KW-0678">Repressor</keyword>
<accession>A0A1Y1SHR1</accession>